<evidence type="ECO:0008006" key="6">
    <source>
        <dbReference type="Google" id="ProtNLM"/>
    </source>
</evidence>
<keyword evidence="5" id="KW-1185">Reference proteome</keyword>
<sequence>MRKWVLVLMACFVVVALSAPQYADAKPKGGSFSSGKKSYTPTKPADNVSKTDPGKAKTNPTTPATASKPGFFGGGGFMKGLMIGGLAGMLFGGMFGGMGFLGDMLGLLVNVMAIVMLIVLIRVAYVYFRDRNKTKKRFQE</sequence>
<feature type="signal peptide" evidence="3">
    <location>
        <begin position="1"/>
        <end position="25"/>
    </location>
</feature>
<dbReference type="RefSeq" id="WP_344909845.1">
    <property type="nucleotide sequence ID" value="NZ_BAAAYO010000008.1"/>
</dbReference>
<protein>
    <recommendedName>
        <fullName evidence="6">Preprotein translocase subunit Tim44</fullName>
    </recommendedName>
</protein>
<evidence type="ECO:0000256" key="1">
    <source>
        <dbReference type="SAM" id="MobiDB-lite"/>
    </source>
</evidence>
<feature type="region of interest" description="Disordered" evidence="1">
    <location>
        <begin position="23"/>
        <end position="68"/>
    </location>
</feature>
<dbReference type="EMBL" id="JBHMAG010000016">
    <property type="protein sequence ID" value="MFB9754865.1"/>
    <property type="molecule type" value="Genomic_DNA"/>
</dbReference>
<feature type="compositionally biased region" description="Low complexity" evidence="1">
    <location>
        <begin position="28"/>
        <end position="38"/>
    </location>
</feature>
<comment type="caution">
    <text evidence="4">The sequence shown here is derived from an EMBL/GenBank/DDBJ whole genome shotgun (WGS) entry which is preliminary data.</text>
</comment>
<evidence type="ECO:0000256" key="3">
    <source>
        <dbReference type="SAM" id="SignalP"/>
    </source>
</evidence>
<keyword evidence="2" id="KW-0812">Transmembrane</keyword>
<feature type="transmembrane region" description="Helical" evidence="2">
    <location>
        <begin position="108"/>
        <end position="128"/>
    </location>
</feature>
<accession>A0ABV5W3C0</accession>
<organism evidence="4 5">
    <name type="scientific">Paenibacillus hodogayensis</name>
    <dbReference type="NCBI Taxonomy" id="279208"/>
    <lineage>
        <taxon>Bacteria</taxon>
        <taxon>Bacillati</taxon>
        <taxon>Bacillota</taxon>
        <taxon>Bacilli</taxon>
        <taxon>Bacillales</taxon>
        <taxon>Paenibacillaceae</taxon>
        <taxon>Paenibacillus</taxon>
    </lineage>
</organism>
<evidence type="ECO:0000313" key="5">
    <source>
        <dbReference type="Proteomes" id="UP001589619"/>
    </source>
</evidence>
<keyword evidence="2" id="KW-0472">Membrane</keyword>
<proteinExistence type="predicted"/>
<dbReference type="PANTHER" id="PTHR41542:SF1">
    <property type="entry name" value="BLL5807 PROTEIN"/>
    <property type="match status" value="1"/>
</dbReference>
<reference evidence="4 5" key="1">
    <citation type="submission" date="2024-09" db="EMBL/GenBank/DDBJ databases">
        <authorList>
            <person name="Sun Q."/>
            <person name="Mori K."/>
        </authorList>
    </citation>
    <scope>NUCLEOTIDE SEQUENCE [LARGE SCALE GENOMIC DNA]</scope>
    <source>
        <strain evidence="4 5">JCM 12520</strain>
    </source>
</reference>
<keyword evidence="3" id="KW-0732">Signal</keyword>
<evidence type="ECO:0000313" key="4">
    <source>
        <dbReference type="EMBL" id="MFB9754865.1"/>
    </source>
</evidence>
<feature type="chain" id="PRO_5045494549" description="Preprotein translocase subunit Tim44" evidence="3">
    <location>
        <begin position="26"/>
        <end position="140"/>
    </location>
</feature>
<dbReference type="Proteomes" id="UP001589619">
    <property type="component" value="Unassembled WGS sequence"/>
</dbReference>
<feature type="transmembrane region" description="Helical" evidence="2">
    <location>
        <begin position="81"/>
        <end position="101"/>
    </location>
</feature>
<keyword evidence="2" id="KW-1133">Transmembrane helix</keyword>
<dbReference type="PANTHER" id="PTHR41542">
    <property type="entry name" value="BLL5807 PROTEIN"/>
    <property type="match status" value="1"/>
</dbReference>
<name>A0ABV5W3C0_9BACL</name>
<gene>
    <name evidence="4" type="ORF">ACFFNY_25105</name>
</gene>
<feature type="compositionally biased region" description="Low complexity" evidence="1">
    <location>
        <begin position="56"/>
        <end position="68"/>
    </location>
</feature>
<evidence type="ECO:0000256" key="2">
    <source>
        <dbReference type="SAM" id="Phobius"/>
    </source>
</evidence>